<reference evidence="1 2" key="1">
    <citation type="journal article" date="2021" name="BMC Genomics">
        <title>Telomere-to-telomere genome assembly of asparaginase-producing Trichoderma simmonsii.</title>
        <authorList>
            <person name="Chung D."/>
            <person name="Kwon Y.M."/>
            <person name="Yang Y."/>
        </authorList>
    </citation>
    <scope>NUCLEOTIDE SEQUENCE [LARGE SCALE GENOMIC DNA]</scope>
    <source>
        <strain evidence="1 2">GH-Sj1</strain>
    </source>
</reference>
<evidence type="ECO:0000313" key="2">
    <source>
        <dbReference type="Proteomes" id="UP000826661"/>
    </source>
</evidence>
<organism evidence="1 2">
    <name type="scientific">Trichoderma simmonsii</name>
    <dbReference type="NCBI Taxonomy" id="1491479"/>
    <lineage>
        <taxon>Eukaryota</taxon>
        <taxon>Fungi</taxon>
        <taxon>Dikarya</taxon>
        <taxon>Ascomycota</taxon>
        <taxon>Pezizomycotina</taxon>
        <taxon>Sordariomycetes</taxon>
        <taxon>Hypocreomycetidae</taxon>
        <taxon>Hypocreales</taxon>
        <taxon>Hypocreaceae</taxon>
        <taxon>Trichoderma</taxon>
    </lineage>
</organism>
<protein>
    <submittedName>
        <fullName evidence="1">Uncharacterized protein</fullName>
    </submittedName>
</protein>
<gene>
    <name evidence="1" type="ORF">H0G86_012281</name>
</gene>
<evidence type="ECO:0000313" key="1">
    <source>
        <dbReference type="EMBL" id="QYT05388.1"/>
    </source>
</evidence>
<proteinExistence type="predicted"/>
<dbReference type="EMBL" id="CP075870">
    <property type="protein sequence ID" value="QYT05388.1"/>
    <property type="molecule type" value="Genomic_DNA"/>
</dbReference>
<sequence>MEGVGDEIRKQKLNVNKEMMDRYKKEEDRRCYTSWRPRFTSPTARPANEDMRCPVQLRNNREARLVAVAASCSVISDSLSPAVDIFFILLISRLPELQPTHVASKQGKNL</sequence>
<accession>A0A8G0LR39</accession>
<name>A0A8G0LR39_9HYPO</name>
<dbReference type="AlphaFoldDB" id="A0A8G0LR39"/>
<keyword evidence="2" id="KW-1185">Reference proteome</keyword>
<dbReference type="Proteomes" id="UP000826661">
    <property type="component" value="Chromosome VII"/>
</dbReference>